<evidence type="ECO:0000313" key="1">
    <source>
        <dbReference type="EMBL" id="CAJ1390999.1"/>
    </source>
</evidence>
<reference evidence="1" key="1">
    <citation type="submission" date="2023-08" db="EMBL/GenBank/DDBJ databases">
        <authorList>
            <person name="Chen Y."/>
            <person name="Shah S."/>
            <person name="Dougan E. K."/>
            <person name="Thang M."/>
            <person name="Chan C."/>
        </authorList>
    </citation>
    <scope>NUCLEOTIDE SEQUENCE</scope>
</reference>
<dbReference type="EMBL" id="CAUJNA010002197">
    <property type="protein sequence ID" value="CAJ1390999.1"/>
    <property type="molecule type" value="Genomic_DNA"/>
</dbReference>
<keyword evidence="2" id="KW-1185">Reference proteome</keyword>
<sequence length="195" mass="22087">MVLMSVLAGRLHGRAGRIALQLRVPRPDGAYDQGDAALVRLAVDEVRDPINPNQILQAHVPPGVQCLCNALRDAFGQSDQDMASSSLDKMSFQEYAVEWDMRLEEAADRAGLQINEVAKFYLFFKSSSLPAKMIDDLKMQIGGNLNRFADARSLALRLSDKNDAQSDVFYNEDYYQEPMYADEDWYSQDWYDGLY</sequence>
<organism evidence="1 2">
    <name type="scientific">Effrenium voratum</name>
    <dbReference type="NCBI Taxonomy" id="2562239"/>
    <lineage>
        <taxon>Eukaryota</taxon>
        <taxon>Sar</taxon>
        <taxon>Alveolata</taxon>
        <taxon>Dinophyceae</taxon>
        <taxon>Suessiales</taxon>
        <taxon>Symbiodiniaceae</taxon>
        <taxon>Effrenium</taxon>
    </lineage>
</organism>
<evidence type="ECO:0000313" key="2">
    <source>
        <dbReference type="Proteomes" id="UP001178507"/>
    </source>
</evidence>
<dbReference type="Proteomes" id="UP001178507">
    <property type="component" value="Unassembled WGS sequence"/>
</dbReference>
<name>A0AA36MY90_9DINO</name>
<accession>A0AA36MY90</accession>
<dbReference type="AlphaFoldDB" id="A0AA36MY90"/>
<gene>
    <name evidence="1" type="ORF">EVOR1521_LOCUS16274</name>
</gene>
<proteinExistence type="predicted"/>
<comment type="caution">
    <text evidence="1">The sequence shown here is derived from an EMBL/GenBank/DDBJ whole genome shotgun (WGS) entry which is preliminary data.</text>
</comment>
<protein>
    <submittedName>
        <fullName evidence="1">Uncharacterized protein</fullName>
    </submittedName>
</protein>